<dbReference type="GeneID" id="81709097"/>
<sequence>MTVSTTHDGRSLPALEAFDFPVGLVLTGDGQVLAEAGETDEVFPFASVTKPIVAWSALVAVDRGLLSLDDPATPASSGDGGGAGGSDDGGARAGHQVALPGATMRHLLSHSSGIAFDSDAVLAPPARRRVYSNRGIEILGERLVEATGTPLEEWVETTVLEPLGMASVSVPGSPAYSGQGSAGDLSLFARELAAPTLVSPSLARQACDVVLPELDGVLPGYGRQSPNDFGLGVEIRGSKHPHWTGAGNSPQTFGHFGQAGSFIWVDPVAGRQAVFLGARPFGRTHVEAWPALSDQLLAL</sequence>
<evidence type="ECO:0000313" key="3">
    <source>
        <dbReference type="EMBL" id="PKY98089.1"/>
    </source>
</evidence>
<dbReference type="AlphaFoldDB" id="A0A2I1KR33"/>
<feature type="domain" description="Beta-lactamase-related" evidence="2">
    <location>
        <begin position="24"/>
        <end position="291"/>
    </location>
</feature>
<proteinExistence type="predicted"/>
<dbReference type="SUPFAM" id="SSF56601">
    <property type="entry name" value="beta-lactamase/transpeptidase-like"/>
    <property type="match status" value="1"/>
</dbReference>
<dbReference type="PANTHER" id="PTHR43283:SF15">
    <property type="entry name" value="CONSERVED PROTEIN"/>
    <property type="match status" value="1"/>
</dbReference>
<feature type="region of interest" description="Disordered" evidence="1">
    <location>
        <begin position="71"/>
        <end position="94"/>
    </location>
</feature>
<dbReference type="Gene3D" id="3.40.710.10">
    <property type="entry name" value="DD-peptidase/beta-lactamase superfamily"/>
    <property type="match status" value="1"/>
</dbReference>
<reference evidence="3 4" key="1">
    <citation type="submission" date="2017-12" db="EMBL/GenBank/DDBJ databases">
        <title>Phylogenetic diversity of female urinary microbiome.</title>
        <authorList>
            <person name="Thomas-White K."/>
            <person name="Wolfe A.J."/>
        </authorList>
    </citation>
    <scope>NUCLEOTIDE SEQUENCE [LARGE SCALE GENOMIC DNA]</scope>
    <source>
        <strain evidence="3 4">UMB0319</strain>
    </source>
</reference>
<accession>A0A2I1KR33</accession>
<evidence type="ECO:0000256" key="1">
    <source>
        <dbReference type="SAM" id="MobiDB-lite"/>
    </source>
</evidence>
<dbReference type="InterPro" id="IPR012338">
    <property type="entry name" value="Beta-lactam/transpept-like"/>
</dbReference>
<gene>
    <name evidence="3" type="ORF">CYJ26_09135</name>
</gene>
<dbReference type="InterPro" id="IPR050789">
    <property type="entry name" value="Diverse_Enzym_Activities"/>
</dbReference>
<dbReference type="Proteomes" id="UP000234778">
    <property type="component" value="Unassembled WGS sequence"/>
</dbReference>
<dbReference type="Pfam" id="PF00144">
    <property type="entry name" value="Beta-lactamase"/>
    <property type="match status" value="1"/>
</dbReference>
<dbReference type="PANTHER" id="PTHR43283">
    <property type="entry name" value="BETA-LACTAMASE-RELATED"/>
    <property type="match status" value="1"/>
</dbReference>
<dbReference type="EMBL" id="PKHA01000011">
    <property type="protein sequence ID" value="PKY98089.1"/>
    <property type="molecule type" value="Genomic_DNA"/>
</dbReference>
<comment type="caution">
    <text evidence="3">The sequence shown here is derived from an EMBL/GenBank/DDBJ whole genome shotgun (WGS) entry which is preliminary data.</text>
</comment>
<feature type="compositionally biased region" description="Gly residues" evidence="1">
    <location>
        <begin position="78"/>
        <end position="92"/>
    </location>
</feature>
<name>A0A2I1KR33_9ACTO</name>
<evidence type="ECO:0000313" key="4">
    <source>
        <dbReference type="Proteomes" id="UP000234778"/>
    </source>
</evidence>
<evidence type="ECO:0000259" key="2">
    <source>
        <dbReference type="Pfam" id="PF00144"/>
    </source>
</evidence>
<dbReference type="InterPro" id="IPR001466">
    <property type="entry name" value="Beta-lactam-related"/>
</dbReference>
<organism evidence="3 4">
    <name type="scientific">Actinomyces urogenitalis</name>
    <dbReference type="NCBI Taxonomy" id="103621"/>
    <lineage>
        <taxon>Bacteria</taxon>
        <taxon>Bacillati</taxon>
        <taxon>Actinomycetota</taxon>
        <taxon>Actinomycetes</taxon>
        <taxon>Actinomycetales</taxon>
        <taxon>Actinomycetaceae</taxon>
        <taxon>Actinomyces</taxon>
    </lineage>
</organism>
<protein>
    <submittedName>
        <fullName evidence="3">Penicillin-binding protein</fullName>
    </submittedName>
</protein>
<dbReference type="RefSeq" id="WP_006548073.1">
    <property type="nucleotide sequence ID" value="NZ_CP136961.1"/>
</dbReference>